<dbReference type="InterPro" id="IPR014729">
    <property type="entry name" value="Rossmann-like_a/b/a_fold"/>
</dbReference>
<evidence type="ECO:0000256" key="5">
    <source>
        <dbReference type="ARBA" id="ARBA00022741"/>
    </source>
</evidence>
<dbReference type="OrthoDB" id="1912at2157"/>
<evidence type="ECO:0000256" key="4">
    <source>
        <dbReference type="ARBA" id="ARBA00022695"/>
    </source>
</evidence>
<feature type="binding site" evidence="8">
    <location>
        <position position="116"/>
    </location>
    <ligand>
        <name>ATP</name>
        <dbReference type="ChEBI" id="CHEBI:30616"/>
    </ligand>
</feature>
<dbReference type="PANTHER" id="PTHR43793">
    <property type="entry name" value="FAD SYNTHASE"/>
    <property type="match status" value="1"/>
</dbReference>
<sequence>MSGDAGDGVRGDRTEGDDHPDPERNRVALAQGTFDLLHPGHVHYLREAADHGDELHVIVARGGNVTHKEAPVCPDRQRRDMVDALGVVDEAHLGHAEDFYVPVRAIDPDVVVLGFDQHHEVDAIRSALDERGLDADVVRASGREPRYEGEILSTNRLIERLLDERG</sequence>
<dbReference type="EC" id="2.7.7.2" evidence="8"/>
<keyword evidence="4 8" id="KW-0548">Nucleotidyltransferase</keyword>
<comment type="caution">
    <text evidence="8">Lacks conserved residue(s) required for the propagation of feature annotation.</text>
</comment>
<feature type="binding site" evidence="8">
    <location>
        <begin position="38"/>
        <end position="41"/>
    </location>
    <ligand>
        <name>ATP</name>
        <dbReference type="ChEBI" id="CHEBI:30616"/>
    </ligand>
</feature>
<dbReference type="PATRIC" id="fig|1324957.4.peg.1434"/>
<feature type="compositionally biased region" description="Basic and acidic residues" evidence="9">
    <location>
        <begin position="7"/>
        <end position="24"/>
    </location>
</feature>
<dbReference type="SUPFAM" id="SSF52374">
    <property type="entry name" value="Nucleotidylyl transferase"/>
    <property type="match status" value="1"/>
</dbReference>
<keyword evidence="2 8" id="KW-0288">FMN</keyword>
<dbReference type="GO" id="GO:0006747">
    <property type="term" value="P:FAD biosynthetic process"/>
    <property type="evidence" value="ECO:0007669"/>
    <property type="project" value="UniProtKB-UniRule"/>
</dbReference>
<keyword evidence="3 8" id="KW-0808">Transferase</keyword>
<feature type="domain" description="Cytidyltransferase-like" evidence="10">
    <location>
        <begin position="30"/>
        <end position="159"/>
    </location>
</feature>
<dbReference type="Proteomes" id="UP000017840">
    <property type="component" value="Unassembled WGS sequence"/>
</dbReference>
<evidence type="ECO:0000256" key="1">
    <source>
        <dbReference type="ARBA" id="ARBA00022630"/>
    </source>
</evidence>
<name>V4HFJ2_9EURY</name>
<evidence type="ECO:0000256" key="7">
    <source>
        <dbReference type="ARBA" id="ARBA00022840"/>
    </source>
</evidence>
<dbReference type="UniPathway" id="UPA00277">
    <property type="reaction ID" value="UER00407"/>
</dbReference>
<dbReference type="GO" id="GO:0046444">
    <property type="term" value="P:FMN metabolic process"/>
    <property type="evidence" value="ECO:0007669"/>
    <property type="project" value="UniProtKB-UniRule"/>
</dbReference>
<comment type="similarity">
    <text evidence="8">Belongs to the archaeal FAD synthase family.</text>
</comment>
<comment type="cofactor">
    <cofactor evidence="8">
        <name>a divalent metal cation</name>
        <dbReference type="ChEBI" id="CHEBI:60240"/>
    </cofactor>
</comment>
<dbReference type="InterPro" id="IPR004821">
    <property type="entry name" value="Cyt_trans-like"/>
</dbReference>
<dbReference type="GO" id="GO:0005524">
    <property type="term" value="F:ATP binding"/>
    <property type="evidence" value="ECO:0007669"/>
    <property type="project" value="UniProtKB-UniRule"/>
</dbReference>
<keyword evidence="7 8" id="KW-0067">ATP-binding</keyword>
<dbReference type="GO" id="GO:0003919">
    <property type="term" value="F:FMN adenylyltransferase activity"/>
    <property type="evidence" value="ECO:0007669"/>
    <property type="project" value="UniProtKB-UniRule"/>
</dbReference>
<feature type="binding site" evidence="8">
    <location>
        <begin position="33"/>
        <end position="34"/>
    </location>
    <ligand>
        <name>ATP</name>
        <dbReference type="ChEBI" id="CHEBI:30616"/>
    </ligand>
</feature>
<dbReference type="Pfam" id="PF01467">
    <property type="entry name" value="CTP_transf_like"/>
    <property type="match status" value="1"/>
</dbReference>
<gene>
    <name evidence="8" type="primary">ribL</name>
    <name evidence="11" type="ORF">K933_07097</name>
</gene>
<keyword evidence="5 8" id="KW-0547">Nucleotide-binding</keyword>
<comment type="subunit">
    <text evidence="8">Homodimer.</text>
</comment>
<evidence type="ECO:0000256" key="9">
    <source>
        <dbReference type="SAM" id="MobiDB-lite"/>
    </source>
</evidence>
<dbReference type="RefSeq" id="WP_023394006.1">
    <property type="nucleotide sequence ID" value="NZ_ASGZ01000023.1"/>
</dbReference>
<reference evidence="11 12" key="1">
    <citation type="journal article" date="2013" name="Genome Announc.">
        <title>Draft Genome Sequence of 'Candidatus Halobonum tyrrellensis' Strain G22, Isolated from the Hypersaline Waters of Lake Tyrrell, Australia.</title>
        <authorList>
            <person name="Ugalde J.A."/>
            <person name="Narasingarao P."/>
            <person name="Kuo S."/>
            <person name="Podell S."/>
            <person name="Allen E.E."/>
        </authorList>
    </citation>
    <scope>NUCLEOTIDE SEQUENCE [LARGE SCALE GENOMIC DNA]</scope>
    <source>
        <strain evidence="11 12">G22</strain>
    </source>
</reference>
<keyword evidence="12" id="KW-1185">Reference proteome</keyword>
<evidence type="ECO:0000313" key="12">
    <source>
        <dbReference type="Proteomes" id="UP000017840"/>
    </source>
</evidence>
<comment type="pathway">
    <text evidence="8">Cofactor biosynthesis; FAD biosynthesis; FAD from FMN: step 1/1.</text>
</comment>
<dbReference type="HAMAP" id="MF_02115">
    <property type="entry name" value="FAD_synth_arch"/>
    <property type="match status" value="1"/>
</dbReference>
<dbReference type="InterPro" id="IPR024902">
    <property type="entry name" value="FAD_synth_RibL"/>
</dbReference>
<evidence type="ECO:0000256" key="3">
    <source>
        <dbReference type="ARBA" id="ARBA00022679"/>
    </source>
</evidence>
<dbReference type="NCBIfam" id="TIGR00125">
    <property type="entry name" value="cyt_tran_rel"/>
    <property type="match status" value="1"/>
</dbReference>
<dbReference type="STRING" id="1324957.K933_07097"/>
<evidence type="ECO:0000259" key="10">
    <source>
        <dbReference type="Pfam" id="PF01467"/>
    </source>
</evidence>
<feature type="region of interest" description="Disordered" evidence="9">
    <location>
        <begin position="1"/>
        <end position="24"/>
    </location>
</feature>
<evidence type="ECO:0000256" key="2">
    <source>
        <dbReference type="ARBA" id="ARBA00022643"/>
    </source>
</evidence>
<dbReference type="PANTHER" id="PTHR43793:SF1">
    <property type="entry name" value="FAD SYNTHASE"/>
    <property type="match status" value="1"/>
</dbReference>
<comment type="function">
    <text evidence="8">Catalyzes the transfer of the AMP portion of ATP to flavin mononucleotide (FMN) to produce flavin adenine dinucleotide (FAD) coenzyme.</text>
</comment>
<dbReference type="InterPro" id="IPR050385">
    <property type="entry name" value="Archaeal_FAD_synthase"/>
</dbReference>
<evidence type="ECO:0000313" key="11">
    <source>
        <dbReference type="EMBL" id="ESP88843.1"/>
    </source>
</evidence>
<evidence type="ECO:0000256" key="8">
    <source>
        <dbReference type="HAMAP-Rule" id="MF_02115"/>
    </source>
</evidence>
<dbReference type="eggNOG" id="arCOG01222">
    <property type="taxonomic scope" value="Archaea"/>
</dbReference>
<comment type="catalytic activity">
    <reaction evidence="8">
        <text>FMN + ATP + H(+) = FAD + diphosphate</text>
        <dbReference type="Rhea" id="RHEA:17237"/>
        <dbReference type="ChEBI" id="CHEBI:15378"/>
        <dbReference type="ChEBI" id="CHEBI:30616"/>
        <dbReference type="ChEBI" id="CHEBI:33019"/>
        <dbReference type="ChEBI" id="CHEBI:57692"/>
        <dbReference type="ChEBI" id="CHEBI:58210"/>
        <dbReference type="EC" id="2.7.7.2"/>
    </reaction>
</comment>
<keyword evidence="6 8" id="KW-0274">FAD</keyword>
<protein>
    <recommendedName>
        <fullName evidence="8">FAD synthase</fullName>
        <ecNumber evidence="8">2.7.7.2</ecNumber>
    </recommendedName>
    <alternativeName>
        <fullName evidence="8">FMN adenylyltransferase</fullName>
    </alternativeName>
    <alternativeName>
        <fullName evidence="8">Flavin adenine dinucleotide synthase</fullName>
    </alternativeName>
</protein>
<dbReference type="Gene3D" id="3.40.50.620">
    <property type="entry name" value="HUPs"/>
    <property type="match status" value="1"/>
</dbReference>
<evidence type="ECO:0000256" key="6">
    <source>
        <dbReference type="ARBA" id="ARBA00022827"/>
    </source>
</evidence>
<proteinExistence type="inferred from homology"/>
<accession>V4HFJ2</accession>
<dbReference type="EMBL" id="ASGZ01000023">
    <property type="protein sequence ID" value="ESP88843.1"/>
    <property type="molecule type" value="Genomic_DNA"/>
</dbReference>
<comment type="caution">
    <text evidence="11">The sequence shown here is derived from an EMBL/GenBank/DDBJ whole genome shotgun (WGS) entry which is preliminary data.</text>
</comment>
<dbReference type="AlphaFoldDB" id="V4HFJ2"/>
<organism evidence="11 12">
    <name type="scientific">Candidatus Halobonum tyrrellensis G22</name>
    <dbReference type="NCBI Taxonomy" id="1324957"/>
    <lineage>
        <taxon>Archaea</taxon>
        <taxon>Methanobacteriati</taxon>
        <taxon>Methanobacteriota</taxon>
        <taxon>Stenosarchaea group</taxon>
        <taxon>Halobacteria</taxon>
        <taxon>Halobacteriales</taxon>
        <taxon>Haloferacaceae</taxon>
        <taxon>Candidatus Halobonum</taxon>
    </lineage>
</organism>
<keyword evidence="1 8" id="KW-0285">Flavoprotein</keyword>